<organism evidence="2 3">
    <name type="scientific">Corchorus capsularis</name>
    <name type="common">Jute</name>
    <dbReference type="NCBI Taxonomy" id="210143"/>
    <lineage>
        <taxon>Eukaryota</taxon>
        <taxon>Viridiplantae</taxon>
        <taxon>Streptophyta</taxon>
        <taxon>Embryophyta</taxon>
        <taxon>Tracheophyta</taxon>
        <taxon>Spermatophyta</taxon>
        <taxon>Magnoliopsida</taxon>
        <taxon>eudicotyledons</taxon>
        <taxon>Gunneridae</taxon>
        <taxon>Pentapetalae</taxon>
        <taxon>rosids</taxon>
        <taxon>malvids</taxon>
        <taxon>Malvales</taxon>
        <taxon>Malvaceae</taxon>
        <taxon>Grewioideae</taxon>
        <taxon>Apeibeae</taxon>
        <taxon>Corchorus</taxon>
    </lineage>
</organism>
<protein>
    <submittedName>
        <fullName evidence="2">Uncharacterized protein</fullName>
    </submittedName>
</protein>
<dbReference type="AlphaFoldDB" id="A0A1R3GFS3"/>
<keyword evidence="3" id="KW-1185">Reference proteome</keyword>
<reference evidence="2 3" key="1">
    <citation type="submission" date="2013-09" db="EMBL/GenBank/DDBJ databases">
        <title>Corchorus capsularis genome sequencing.</title>
        <authorList>
            <person name="Alam M."/>
            <person name="Haque M.S."/>
            <person name="Islam M.S."/>
            <person name="Emdad E.M."/>
            <person name="Islam M.M."/>
            <person name="Ahmed B."/>
            <person name="Halim A."/>
            <person name="Hossen Q.M.M."/>
            <person name="Hossain M.Z."/>
            <person name="Ahmed R."/>
            <person name="Khan M.M."/>
            <person name="Islam R."/>
            <person name="Rashid M.M."/>
            <person name="Khan S.A."/>
            <person name="Rahman M.S."/>
            <person name="Alam M."/>
        </authorList>
    </citation>
    <scope>NUCLEOTIDE SEQUENCE [LARGE SCALE GENOMIC DNA]</scope>
    <source>
        <strain evidence="3">cv. CVL-1</strain>
        <tissue evidence="2">Whole seedling</tissue>
    </source>
</reference>
<dbReference type="Gramene" id="OMO56917">
    <property type="protein sequence ID" value="OMO56917"/>
    <property type="gene ID" value="CCACVL1_26161"/>
</dbReference>
<evidence type="ECO:0000256" key="1">
    <source>
        <dbReference type="SAM" id="MobiDB-lite"/>
    </source>
</evidence>
<comment type="caution">
    <text evidence="2">The sequence shown here is derived from an EMBL/GenBank/DDBJ whole genome shotgun (WGS) entry which is preliminary data.</text>
</comment>
<accession>A0A1R3GFS3</accession>
<gene>
    <name evidence="2" type="ORF">CCACVL1_26161</name>
</gene>
<dbReference type="PROSITE" id="PS51257">
    <property type="entry name" value="PROKAR_LIPOPROTEIN"/>
    <property type="match status" value="1"/>
</dbReference>
<proteinExistence type="predicted"/>
<dbReference type="EMBL" id="AWWV01014440">
    <property type="protein sequence ID" value="OMO56917.1"/>
    <property type="molecule type" value="Genomic_DNA"/>
</dbReference>
<feature type="region of interest" description="Disordered" evidence="1">
    <location>
        <begin position="1"/>
        <end position="26"/>
    </location>
</feature>
<evidence type="ECO:0000313" key="2">
    <source>
        <dbReference type="EMBL" id="OMO56917.1"/>
    </source>
</evidence>
<dbReference type="Proteomes" id="UP000188268">
    <property type="component" value="Unassembled WGS sequence"/>
</dbReference>
<evidence type="ECO:0000313" key="3">
    <source>
        <dbReference type="Proteomes" id="UP000188268"/>
    </source>
</evidence>
<name>A0A1R3GFS3_COCAP</name>
<sequence>MGRDGVGIASSASFPPTLLSCHTPPR</sequence>